<evidence type="ECO:0000313" key="2">
    <source>
        <dbReference type="Proteomes" id="UP000017820"/>
    </source>
</evidence>
<dbReference type="RefSeq" id="WP_023400868.1">
    <property type="nucleotide sequence ID" value="NZ_AUSV01000092.1"/>
</dbReference>
<evidence type="ECO:0000313" key="1">
    <source>
        <dbReference type="EMBL" id="ESP91775.1"/>
    </source>
</evidence>
<comment type="caution">
    <text evidence="1">The sequence shown here is derived from an EMBL/GenBank/DDBJ whole genome shotgun (WGS) entry which is preliminary data.</text>
</comment>
<sequence length="74" mass="8444">MNKILPHIFLSKLKTSIAWIVNNALLLRKNGKVKSIRQTLTDIAFTDTYAVMMPARSAHFISKLTRPILNDEYA</sequence>
<dbReference type="Proteomes" id="UP000017820">
    <property type="component" value="Unassembled WGS sequence"/>
</dbReference>
<dbReference type="AlphaFoldDB" id="V4HLR1"/>
<dbReference type="EMBL" id="AUSV01000092">
    <property type="protein sequence ID" value="ESP91775.1"/>
    <property type="molecule type" value="Genomic_DNA"/>
</dbReference>
<protein>
    <submittedName>
        <fullName evidence="1">Uncharacterized protein</fullName>
    </submittedName>
</protein>
<gene>
    <name evidence="1" type="ORF">PL2TA16_05416</name>
</gene>
<reference evidence="1 2" key="1">
    <citation type="submission" date="2013-07" db="EMBL/GenBank/DDBJ databases">
        <title>Draft genome sequence of Pseudoalteromonas luteoviolacea 2ta16.</title>
        <authorList>
            <person name="Allen E.E."/>
            <person name="Azam F."/>
            <person name="Podell S."/>
        </authorList>
    </citation>
    <scope>NUCLEOTIDE SEQUENCE [LARGE SCALE GENOMIC DNA]</scope>
    <source>
        <strain evidence="1 2">2ta16</strain>
    </source>
</reference>
<organism evidence="1 2">
    <name type="scientific">Pseudoalteromonas luteoviolacea (strain 2ta16)</name>
    <dbReference type="NCBI Taxonomy" id="1353533"/>
    <lineage>
        <taxon>Bacteria</taxon>
        <taxon>Pseudomonadati</taxon>
        <taxon>Pseudomonadota</taxon>
        <taxon>Gammaproteobacteria</taxon>
        <taxon>Alteromonadales</taxon>
        <taxon>Pseudoalteromonadaceae</taxon>
        <taxon>Pseudoalteromonas</taxon>
    </lineage>
</organism>
<proteinExistence type="predicted"/>
<accession>V4HLR1</accession>
<dbReference type="GeneID" id="29918169"/>
<dbReference type="PATRIC" id="fig|1353533.3.peg.4013"/>
<name>V4HLR1_PSEL2</name>